<keyword evidence="1" id="KW-0378">Hydrolase</keyword>
<gene>
    <name evidence="3" type="ORF">IBL28_06180</name>
</gene>
<dbReference type="RefSeq" id="WP_187964699.1">
    <property type="nucleotide sequence ID" value="NZ_JACVDC010000012.1"/>
</dbReference>
<dbReference type="PANTHER" id="PTHR42776">
    <property type="entry name" value="SERINE PEPTIDASE S9 FAMILY MEMBER"/>
    <property type="match status" value="1"/>
</dbReference>
<evidence type="ECO:0000313" key="3">
    <source>
        <dbReference type="EMBL" id="MBC9795544.1"/>
    </source>
</evidence>
<feature type="non-terminal residue" evidence="3">
    <location>
        <position position="1"/>
    </location>
</feature>
<dbReference type="AlphaFoldDB" id="A0A926JQK0"/>
<accession>A0A926JQK0</accession>
<protein>
    <submittedName>
        <fullName evidence="3">Prolyl oligopeptidase family serine peptidase</fullName>
    </submittedName>
</protein>
<dbReference type="Pfam" id="PF00326">
    <property type="entry name" value="Peptidase_S9"/>
    <property type="match status" value="1"/>
</dbReference>
<dbReference type="PANTHER" id="PTHR42776:SF4">
    <property type="entry name" value="ACYLAMINO-ACID-RELEASING ENZYME"/>
    <property type="match status" value="1"/>
</dbReference>
<evidence type="ECO:0000256" key="1">
    <source>
        <dbReference type="ARBA" id="ARBA00022801"/>
    </source>
</evidence>
<dbReference type="Gene3D" id="3.40.50.1820">
    <property type="entry name" value="alpha/beta hydrolase"/>
    <property type="match status" value="1"/>
</dbReference>
<organism evidence="3 4">
    <name type="scientific">Sinomicrobium weinanense</name>
    <dbReference type="NCBI Taxonomy" id="2842200"/>
    <lineage>
        <taxon>Bacteria</taxon>
        <taxon>Pseudomonadati</taxon>
        <taxon>Bacteroidota</taxon>
        <taxon>Flavobacteriia</taxon>
        <taxon>Flavobacteriales</taxon>
        <taxon>Flavobacteriaceae</taxon>
        <taxon>Sinomicrobium</taxon>
    </lineage>
</organism>
<name>A0A926JQK0_9FLAO</name>
<evidence type="ECO:0000313" key="4">
    <source>
        <dbReference type="Proteomes" id="UP000653730"/>
    </source>
</evidence>
<keyword evidence="4" id="KW-1185">Reference proteome</keyword>
<evidence type="ECO:0000259" key="2">
    <source>
        <dbReference type="Pfam" id="PF00326"/>
    </source>
</evidence>
<sequence>EKLMADYPYVDDSHIALQGQSWGGYQTAYLITRTDIFAAAMAGAPVSNMTSAYGGIRWQTGLSRMFQYEHTQSRIGGPLWEKLDLYMENSPLFYADRVNTPLLMMHNDNDGAVPWYQGIEYFVALRRLDKPVWMLTYNGEPHNLKNSSWGNRKDLSIRMMQFFDHYLKGKKVPEWMKKGRPALQKEYNKAY</sequence>
<proteinExistence type="predicted"/>
<dbReference type="InterPro" id="IPR029058">
    <property type="entry name" value="AB_hydrolase_fold"/>
</dbReference>
<dbReference type="GO" id="GO:0006508">
    <property type="term" value="P:proteolysis"/>
    <property type="evidence" value="ECO:0007669"/>
    <property type="project" value="InterPro"/>
</dbReference>
<reference evidence="3 4" key="1">
    <citation type="submission" date="2020-09" db="EMBL/GenBank/DDBJ databases">
        <title>Sinomicrobium weinanense sp. nov., a halophilic bacteria isolated from saline-alkali soil.</title>
        <authorList>
            <person name="Wu P."/>
            <person name="Ren H."/>
            <person name="Mei Y."/>
            <person name="Liang Y."/>
            <person name="Chen Z."/>
        </authorList>
    </citation>
    <scope>NUCLEOTIDE SEQUENCE [LARGE SCALE GENOMIC DNA]</scope>
    <source>
        <strain evidence="3 4">FJxs</strain>
    </source>
</reference>
<dbReference type="EMBL" id="JACVDC010000012">
    <property type="protein sequence ID" value="MBC9795544.1"/>
    <property type="molecule type" value="Genomic_DNA"/>
</dbReference>
<dbReference type="Proteomes" id="UP000653730">
    <property type="component" value="Unassembled WGS sequence"/>
</dbReference>
<dbReference type="SUPFAM" id="SSF53474">
    <property type="entry name" value="alpha/beta-Hydrolases"/>
    <property type="match status" value="1"/>
</dbReference>
<dbReference type="GO" id="GO:0004252">
    <property type="term" value="F:serine-type endopeptidase activity"/>
    <property type="evidence" value="ECO:0007669"/>
    <property type="project" value="TreeGrafter"/>
</dbReference>
<feature type="domain" description="Peptidase S9 prolyl oligopeptidase catalytic" evidence="2">
    <location>
        <begin position="3"/>
        <end position="169"/>
    </location>
</feature>
<dbReference type="InterPro" id="IPR001375">
    <property type="entry name" value="Peptidase_S9_cat"/>
</dbReference>
<comment type="caution">
    <text evidence="3">The sequence shown here is derived from an EMBL/GenBank/DDBJ whole genome shotgun (WGS) entry which is preliminary data.</text>
</comment>